<keyword evidence="3" id="KW-1185">Reference proteome</keyword>
<dbReference type="Gene3D" id="3.30.420.40">
    <property type="match status" value="2"/>
</dbReference>
<sequence length="454" mass="47634">MKATAAKQKVRPRGSESAATSLADILNIVRTGRAETRQELESASNFGRSIVADRLSVLGELGLVDESASGVATGGRAPKLVRFSAARASIVVVSVSQTAIGVGLADLSGRLLTEHHEAIETGLDASITVDRVIGLIRWFLSRHTAGPEPWGISISAPGPVTLADLEPFMGRTPDFMPGWERARLVERLVETFGVPVWMRSSHDAMTMGELRGGLGRGAESMLFVRVGRRINAGLVSEGRLYRGASGAVGLIGQIALAGQGGTLDACAGAGHVEAAGRQVAEEGRSPVLADLLRRGAEITVNEVCQAAQMGDAASVEIVSHSGRQLGAVIASLASMLDPKLIVLAGTVAQSNDIFLAAVRETVYGASPPLVTRDLQIQRSQLSGSAALLGAAWIGTEELFRPDVLREWVLTGTPLQHPAFRALRDNLAKSEQRVSEDGGEGPDKAEDGVEGPDKA</sequence>
<dbReference type="AlphaFoldDB" id="A0A5J5GTI5"/>
<organism evidence="2 3">
    <name type="scientific">Histidinibacterium aquaticum</name>
    <dbReference type="NCBI Taxonomy" id="2613962"/>
    <lineage>
        <taxon>Bacteria</taxon>
        <taxon>Pseudomonadati</taxon>
        <taxon>Pseudomonadota</taxon>
        <taxon>Alphaproteobacteria</taxon>
        <taxon>Rhodobacterales</taxon>
        <taxon>Paracoccaceae</taxon>
        <taxon>Histidinibacterium</taxon>
    </lineage>
</organism>
<dbReference type="EMBL" id="VYQE01000001">
    <property type="protein sequence ID" value="KAA9010702.1"/>
    <property type="molecule type" value="Genomic_DNA"/>
</dbReference>
<feature type="region of interest" description="Disordered" evidence="1">
    <location>
        <begin position="428"/>
        <end position="454"/>
    </location>
</feature>
<gene>
    <name evidence="2" type="ORF">F3S47_01815</name>
</gene>
<dbReference type="Pfam" id="PF00480">
    <property type="entry name" value="ROK"/>
    <property type="match status" value="1"/>
</dbReference>
<accession>A0A5J5GTI5</accession>
<dbReference type="PANTHER" id="PTHR18964:SF173">
    <property type="entry name" value="GLUCOKINASE"/>
    <property type="match status" value="1"/>
</dbReference>
<dbReference type="InterPro" id="IPR043129">
    <property type="entry name" value="ATPase_NBD"/>
</dbReference>
<dbReference type="Proteomes" id="UP000326554">
    <property type="component" value="Unassembled WGS sequence"/>
</dbReference>
<evidence type="ECO:0000313" key="2">
    <source>
        <dbReference type="EMBL" id="KAA9010702.1"/>
    </source>
</evidence>
<evidence type="ECO:0000256" key="1">
    <source>
        <dbReference type="SAM" id="MobiDB-lite"/>
    </source>
</evidence>
<name>A0A5J5GTI5_9RHOB</name>
<comment type="caution">
    <text evidence="2">The sequence shown here is derived from an EMBL/GenBank/DDBJ whole genome shotgun (WGS) entry which is preliminary data.</text>
</comment>
<evidence type="ECO:0000313" key="3">
    <source>
        <dbReference type="Proteomes" id="UP000326554"/>
    </source>
</evidence>
<proteinExistence type="predicted"/>
<dbReference type="SUPFAM" id="SSF53067">
    <property type="entry name" value="Actin-like ATPase domain"/>
    <property type="match status" value="1"/>
</dbReference>
<reference evidence="2 3" key="1">
    <citation type="submission" date="2019-09" db="EMBL/GenBank/DDBJ databases">
        <authorList>
            <person name="Park J.-S."/>
            <person name="Choi H.-J."/>
        </authorList>
    </citation>
    <scope>NUCLEOTIDE SEQUENCE [LARGE SCALE GENOMIC DNA]</scope>
    <source>
        <strain evidence="2 3">176SS1-4</strain>
    </source>
</reference>
<protein>
    <submittedName>
        <fullName evidence="2">ROK family protein</fullName>
    </submittedName>
</protein>
<dbReference type="InterPro" id="IPR000600">
    <property type="entry name" value="ROK"/>
</dbReference>
<dbReference type="PANTHER" id="PTHR18964">
    <property type="entry name" value="ROK (REPRESSOR, ORF, KINASE) FAMILY"/>
    <property type="match status" value="1"/>
</dbReference>